<dbReference type="EC" id="3.1.4.46" evidence="2"/>
<dbReference type="Pfam" id="PF03009">
    <property type="entry name" value="GDPD"/>
    <property type="match status" value="1"/>
</dbReference>
<dbReference type="PROSITE" id="PS51704">
    <property type="entry name" value="GP_PDE"/>
    <property type="match status" value="1"/>
</dbReference>
<proteinExistence type="inferred from homology"/>
<evidence type="ECO:0000313" key="8">
    <source>
        <dbReference type="EMBL" id="RZQ55105.1"/>
    </source>
</evidence>
<sequence length="410" mass="45801">MKRFLGLILILLSGCSTTQHSLSSQEVQVGVRPYYLLEQLPDSKLKSQLSLCQSSTFKKTDFSIAHRGAPMQFPEHTKESYMAAAKMGAGILECDVAFTKDKALVCRHSQCDLHTTTNILAVPELAKKCRIPFVGGSKTANKKAQVQCCTSDITLAELLLLEGKMDGAYEYAATAKEYMLGTPHWRTDWYASSGTLMTHKQSIELFKQLGVKMTPELKTPQVKMPFEGLTQQAYADKLISEYKQAGVSPSELFPQSFLLSDIQYWIAKHPEYAEQAVYLDDSYELPGFNHEQPSTWQHSMAELKAMGVNIIAPPLWMLVTLDAQNNLTQSAYAIEAKKAGLRIITWSLERSGPLKDGGGFYYQSVKHIVNNDGFTLTLLDFLAREVGVIGVFSDWPATTSYYDNCREQVL</sequence>
<dbReference type="SUPFAM" id="SSF51695">
    <property type="entry name" value="PLC-like phosphodiesterases"/>
    <property type="match status" value="1"/>
</dbReference>
<evidence type="ECO:0000256" key="3">
    <source>
        <dbReference type="ARBA" id="ARBA00022729"/>
    </source>
</evidence>
<comment type="similarity">
    <text evidence="1">Belongs to the glycerophosphoryl diester phosphodiesterase family.</text>
</comment>
<gene>
    <name evidence="8" type="ORF">C1E23_00795</name>
</gene>
<protein>
    <recommendedName>
        <fullName evidence="2">glycerophosphodiester phosphodiesterase</fullName>
        <ecNumber evidence="2">3.1.4.46</ecNumber>
    </recommendedName>
</protein>
<dbReference type="GO" id="GO:0008889">
    <property type="term" value="F:glycerophosphodiester phosphodiesterase activity"/>
    <property type="evidence" value="ECO:0007669"/>
    <property type="project" value="UniProtKB-EC"/>
</dbReference>
<reference evidence="8 9" key="1">
    <citation type="submission" date="2018-01" db="EMBL/GenBank/DDBJ databases">
        <title>Co-occurrence of chitin degradation, pigmentation and bioactivity in marine Pseudoalteromonas.</title>
        <authorList>
            <person name="Paulsen S."/>
            <person name="Gram L."/>
            <person name="Machado H."/>
        </authorList>
    </citation>
    <scope>NUCLEOTIDE SEQUENCE [LARGE SCALE GENOMIC DNA]</scope>
    <source>
        <strain evidence="8 9">S3898</strain>
    </source>
</reference>
<dbReference type="GO" id="GO:0006071">
    <property type="term" value="P:glycerol metabolic process"/>
    <property type="evidence" value="ECO:0007669"/>
    <property type="project" value="UniProtKB-KW"/>
</dbReference>
<feature type="domain" description="GP-PDE" evidence="7">
    <location>
        <begin position="61"/>
        <end position="381"/>
    </location>
</feature>
<dbReference type="RefSeq" id="WP_130253745.1">
    <property type="nucleotide sequence ID" value="NZ_PPSX01000003.1"/>
</dbReference>
<dbReference type="AlphaFoldDB" id="A0A4Q7ITA0"/>
<dbReference type="PROSITE" id="PS51257">
    <property type="entry name" value="PROKAR_LIPOPROTEIN"/>
    <property type="match status" value="1"/>
</dbReference>
<dbReference type="InterPro" id="IPR017946">
    <property type="entry name" value="PLC-like_Pdiesterase_TIM-brl"/>
</dbReference>
<keyword evidence="4" id="KW-0319">Glycerol metabolism</keyword>
<evidence type="ECO:0000259" key="7">
    <source>
        <dbReference type="PROSITE" id="PS51704"/>
    </source>
</evidence>
<dbReference type="PANTHER" id="PTHR43620:SF7">
    <property type="entry name" value="GLYCEROPHOSPHODIESTER PHOSPHODIESTERASE GDPD5-RELATED"/>
    <property type="match status" value="1"/>
</dbReference>
<dbReference type="Proteomes" id="UP000291338">
    <property type="component" value="Unassembled WGS sequence"/>
</dbReference>
<evidence type="ECO:0000313" key="9">
    <source>
        <dbReference type="Proteomes" id="UP000291338"/>
    </source>
</evidence>
<dbReference type="EMBL" id="PPSX01000003">
    <property type="protein sequence ID" value="RZQ55105.1"/>
    <property type="molecule type" value="Genomic_DNA"/>
</dbReference>
<dbReference type="PANTHER" id="PTHR43620">
    <property type="entry name" value="GLYCEROPHOSPHORYL DIESTER PHOSPHODIESTERASE"/>
    <property type="match status" value="1"/>
</dbReference>
<keyword evidence="3" id="KW-0732">Signal</keyword>
<evidence type="ECO:0000256" key="1">
    <source>
        <dbReference type="ARBA" id="ARBA00007277"/>
    </source>
</evidence>
<evidence type="ECO:0000256" key="6">
    <source>
        <dbReference type="ARBA" id="ARBA00047512"/>
    </source>
</evidence>
<comment type="catalytic activity">
    <reaction evidence="6">
        <text>a sn-glycero-3-phosphodiester + H2O = an alcohol + sn-glycerol 3-phosphate + H(+)</text>
        <dbReference type="Rhea" id="RHEA:12969"/>
        <dbReference type="ChEBI" id="CHEBI:15377"/>
        <dbReference type="ChEBI" id="CHEBI:15378"/>
        <dbReference type="ChEBI" id="CHEBI:30879"/>
        <dbReference type="ChEBI" id="CHEBI:57597"/>
        <dbReference type="ChEBI" id="CHEBI:83408"/>
        <dbReference type="EC" id="3.1.4.46"/>
    </reaction>
</comment>
<evidence type="ECO:0000256" key="5">
    <source>
        <dbReference type="ARBA" id="ARBA00022801"/>
    </source>
</evidence>
<comment type="caution">
    <text evidence="8">The sequence shown here is derived from an EMBL/GenBank/DDBJ whole genome shotgun (WGS) entry which is preliminary data.</text>
</comment>
<dbReference type="Gene3D" id="3.20.20.190">
    <property type="entry name" value="Phosphatidylinositol (PI) phosphodiesterase"/>
    <property type="match status" value="1"/>
</dbReference>
<dbReference type="GO" id="GO:0006629">
    <property type="term" value="P:lipid metabolic process"/>
    <property type="evidence" value="ECO:0007669"/>
    <property type="project" value="InterPro"/>
</dbReference>
<organism evidence="8 9">
    <name type="scientific">Pseudoalteromonas phenolica</name>
    <dbReference type="NCBI Taxonomy" id="161398"/>
    <lineage>
        <taxon>Bacteria</taxon>
        <taxon>Pseudomonadati</taxon>
        <taxon>Pseudomonadota</taxon>
        <taxon>Gammaproteobacteria</taxon>
        <taxon>Alteromonadales</taxon>
        <taxon>Pseudoalteromonadaceae</taxon>
        <taxon>Pseudoalteromonas</taxon>
    </lineage>
</organism>
<evidence type="ECO:0000256" key="2">
    <source>
        <dbReference type="ARBA" id="ARBA00012247"/>
    </source>
</evidence>
<evidence type="ECO:0000256" key="4">
    <source>
        <dbReference type="ARBA" id="ARBA00022798"/>
    </source>
</evidence>
<accession>A0A4Q7ITA0</accession>
<name>A0A4Q7ITA0_9GAMM</name>
<keyword evidence="5" id="KW-0378">Hydrolase</keyword>
<dbReference type="InterPro" id="IPR030395">
    <property type="entry name" value="GP_PDE_dom"/>
</dbReference>